<reference evidence="3" key="1">
    <citation type="journal article" date="2020" name="Cell">
        <title>Large-Scale Comparative Analyses of Tick Genomes Elucidate Their Genetic Diversity and Vector Capacities.</title>
        <authorList>
            <consortium name="Tick Genome and Microbiome Consortium (TIGMIC)"/>
            <person name="Jia N."/>
            <person name="Wang J."/>
            <person name="Shi W."/>
            <person name="Du L."/>
            <person name="Sun Y."/>
            <person name="Zhan W."/>
            <person name="Jiang J.F."/>
            <person name="Wang Q."/>
            <person name="Zhang B."/>
            <person name="Ji P."/>
            <person name="Bell-Sakyi L."/>
            <person name="Cui X.M."/>
            <person name="Yuan T.T."/>
            <person name="Jiang B.G."/>
            <person name="Yang W.F."/>
            <person name="Lam T.T."/>
            <person name="Chang Q.C."/>
            <person name="Ding S.J."/>
            <person name="Wang X.J."/>
            <person name="Zhu J.G."/>
            <person name="Ruan X.D."/>
            <person name="Zhao L."/>
            <person name="Wei J.T."/>
            <person name="Ye R.Z."/>
            <person name="Que T.C."/>
            <person name="Du C.H."/>
            <person name="Zhou Y.H."/>
            <person name="Cheng J.X."/>
            <person name="Dai P.F."/>
            <person name="Guo W.B."/>
            <person name="Han X.H."/>
            <person name="Huang E.J."/>
            <person name="Li L.F."/>
            <person name="Wei W."/>
            <person name="Gao Y.C."/>
            <person name="Liu J.Z."/>
            <person name="Shao H.Z."/>
            <person name="Wang X."/>
            <person name="Wang C.C."/>
            <person name="Yang T.C."/>
            <person name="Huo Q.B."/>
            <person name="Li W."/>
            <person name="Chen H.Y."/>
            <person name="Chen S.E."/>
            <person name="Zhou L.G."/>
            <person name="Ni X.B."/>
            <person name="Tian J.H."/>
            <person name="Sheng Y."/>
            <person name="Liu T."/>
            <person name="Pan Y.S."/>
            <person name="Xia L.Y."/>
            <person name="Li J."/>
            <person name="Zhao F."/>
            <person name="Cao W.C."/>
        </authorList>
    </citation>
    <scope>NUCLEOTIDE SEQUENCE</scope>
    <source>
        <strain evidence="3">Rmic-2018</strain>
    </source>
</reference>
<feature type="transmembrane region" description="Helical" evidence="2">
    <location>
        <begin position="160"/>
        <end position="180"/>
    </location>
</feature>
<sequence>MSLTPADPAAANHCCERRTDPTEATTVAKDGDANTAPKAPLLSTPPGRTRYYQESREGKYRGPLFVFTHTLFSIPLSLISVFAGATIIYAGTGLRADWQRWATFCGVMWCLYALAEQQTVALMMVVRSSFSAFRWSACILSLCAALASGTVRSLVVLPDWTYYLTYATLQVSISTAYALTRTRENK</sequence>
<keyword evidence="2" id="KW-0812">Transmembrane</keyword>
<feature type="transmembrane region" description="Helical" evidence="2">
    <location>
        <begin position="135"/>
        <end position="154"/>
    </location>
</feature>
<dbReference type="Proteomes" id="UP000821866">
    <property type="component" value="Chromosome 11"/>
</dbReference>
<organism evidence="3 4">
    <name type="scientific">Rhipicephalus microplus</name>
    <name type="common">Cattle tick</name>
    <name type="synonym">Boophilus microplus</name>
    <dbReference type="NCBI Taxonomy" id="6941"/>
    <lineage>
        <taxon>Eukaryota</taxon>
        <taxon>Metazoa</taxon>
        <taxon>Ecdysozoa</taxon>
        <taxon>Arthropoda</taxon>
        <taxon>Chelicerata</taxon>
        <taxon>Arachnida</taxon>
        <taxon>Acari</taxon>
        <taxon>Parasitiformes</taxon>
        <taxon>Ixodida</taxon>
        <taxon>Ixodoidea</taxon>
        <taxon>Ixodidae</taxon>
        <taxon>Rhipicephalinae</taxon>
        <taxon>Rhipicephalus</taxon>
        <taxon>Boophilus</taxon>
    </lineage>
</organism>
<evidence type="ECO:0000256" key="1">
    <source>
        <dbReference type="SAM" id="MobiDB-lite"/>
    </source>
</evidence>
<evidence type="ECO:0000313" key="3">
    <source>
        <dbReference type="EMBL" id="KAH8034766.1"/>
    </source>
</evidence>
<proteinExistence type="predicted"/>
<dbReference type="EMBL" id="JABSTU010000003">
    <property type="protein sequence ID" value="KAH8034766.1"/>
    <property type="molecule type" value="Genomic_DNA"/>
</dbReference>
<comment type="caution">
    <text evidence="3">The sequence shown here is derived from an EMBL/GenBank/DDBJ whole genome shotgun (WGS) entry which is preliminary data.</text>
</comment>
<protein>
    <submittedName>
        <fullName evidence="3">Uncharacterized protein</fullName>
    </submittedName>
</protein>
<reference evidence="3" key="2">
    <citation type="submission" date="2021-09" db="EMBL/GenBank/DDBJ databases">
        <authorList>
            <person name="Jia N."/>
            <person name="Wang J."/>
            <person name="Shi W."/>
            <person name="Du L."/>
            <person name="Sun Y."/>
            <person name="Zhan W."/>
            <person name="Jiang J."/>
            <person name="Wang Q."/>
            <person name="Zhang B."/>
            <person name="Ji P."/>
            <person name="Sakyi L.B."/>
            <person name="Cui X."/>
            <person name="Yuan T."/>
            <person name="Jiang B."/>
            <person name="Yang W."/>
            <person name="Lam T.T.-Y."/>
            <person name="Chang Q."/>
            <person name="Ding S."/>
            <person name="Wang X."/>
            <person name="Zhu J."/>
            <person name="Ruan X."/>
            <person name="Zhao L."/>
            <person name="Wei J."/>
            <person name="Que T."/>
            <person name="Du C."/>
            <person name="Cheng J."/>
            <person name="Dai P."/>
            <person name="Han X."/>
            <person name="Huang E."/>
            <person name="Gao Y."/>
            <person name="Liu J."/>
            <person name="Shao H."/>
            <person name="Ye R."/>
            <person name="Li L."/>
            <person name="Wei W."/>
            <person name="Wang X."/>
            <person name="Wang C."/>
            <person name="Huo Q."/>
            <person name="Li W."/>
            <person name="Guo W."/>
            <person name="Chen H."/>
            <person name="Chen S."/>
            <person name="Zhou L."/>
            <person name="Zhou L."/>
            <person name="Ni X."/>
            <person name="Tian J."/>
            <person name="Zhou Y."/>
            <person name="Sheng Y."/>
            <person name="Liu T."/>
            <person name="Pan Y."/>
            <person name="Xia L."/>
            <person name="Li J."/>
            <person name="Zhao F."/>
            <person name="Cao W."/>
        </authorList>
    </citation>
    <scope>NUCLEOTIDE SEQUENCE</scope>
    <source>
        <strain evidence="3">Rmic-2018</strain>
        <tissue evidence="3">Larvae</tissue>
    </source>
</reference>
<feature type="region of interest" description="Disordered" evidence="1">
    <location>
        <begin position="20"/>
        <end position="47"/>
    </location>
</feature>
<dbReference type="VEuPathDB" id="VectorBase:LOC119180555"/>
<feature type="transmembrane region" description="Helical" evidence="2">
    <location>
        <begin position="64"/>
        <end position="92"/>
    </location>
</feature>
<gene>
    <name evidence="3" type="ORF">HPB51_002180</name>
</gene>
<name>A0A9J6EKB2_RHIMP</name>
<keyword evidence="4" id="KW-1185">Reference proteome</keyword>
<keyword evidence="2" id="KW-1133">Transmembrane helix</keyword>
<accession>A0A9J6EKB2</accession>
<dbReference type="AlphaFoldDB" id="A0A9J6EKB2"/>
<evidence type="ECO:0000256" key="2">
    <source>
        <dbReference type="SAM" id="Phobius"/>
    </source>
</evidence>
<keyword evidence="2" id="KW-0472">Membrane</keyword>
<evidence type="ECO:0000313" key="4">
    <source>
        <dbReference type="Proteomes" id="UP000821866"/>
    </source>
</evidence>